<reference evidence="3" key="1">
    <citation type="submission" date="2023-06" db="EMBL/GenBank/DDBJ databases">
        <title>Genome-scale phylogeny and comparative genomics of the fungal order Sordariales.</title>
        <authorList>
            <consortium name="Lawrence Berkeley National Laboratory"/>
            <person name="Hensen N."/>
            <person name="Bonometti L."/>
            <person name="Westerberg I."/>
            <person name="Brannstrom I.O."/>
            <person name="Guillou S."/>
            <person name="Cros-Aarteil S."/>
            <person name="Calhoun S."/>
            <person name="Haridas S."/>
            <person name="Kuo A."/>
            <person name="Mondo S."/>
            <person name="Pangilinan J."/>
            <person name="Riley R."/>
            <person name="Labutti K."/>
            <person name="Andreopoulos B."/>
            <person name="Lipzen A."/>
            <person name="Chen C."/>
            <person name="Yanf M."/>
            <person name="Daum C."/>
            <person name="Ng V."/>
            <person name="Clum A."/>
            <person name="Steindorff A."/>
            <person name="Ohm R."/>
            <person name="Martin F."/>
            <person name="Silar P."/>
            <person name="Natvig D."/>
            <person name="Lalanne C."/>
            <person name="Gautier V."/>
            <person name="Ament-Velasquez S.L."/>
            <person name="Kruys A."/>
            <person name="Hutchinson M.I."/>
            <person name="Powell A.J."/>
            <person name="Barry K."/>
            <person name="Miller A.N."/>
            <person name="Grigoriev I.V."/>
            <person name="Debuchy R."/>
            <person name="Gladieux P."/>
            <person name="Thoren M.H."/>
            <person name="Johannesson H."/>
        </authorList>
    </citation>
    <scope>NUCLEOTIDE SEQUENCE</scope>
    <source>
        <strain evidence="3">PSN4</strain>
    </source>
</reference>
<organism evidence="3 4">
    <name type="scientific">Echria macrotheca</name>
    <dbReference type="NCBI Taxonomy" id="438768"/>
    <lineage>
        <taxon>Eukaryota</taxon>
        <taxon>Fungi</taxon>
        <taxon>Dikarya</taxon>
        <taxon>Ascomycota</taxon>
        <taxon>Pezizomycotina</taxon>
        <taxon>Sordariomycetes</taxon>
        <taxon>Sordariomycetidae</taxon>
        <taxon>Sordariales</taxon>
        <taxon>Schizotheciaceae</taxon>
        <taxon>Echria</taxon>
    </lineage>
</organism>
<protein>
    <submittedName>
        <fullName evidence="3">Necrosis-inducing factor-domain-containing protein</fullName>
    </submittedName>
</protein>
<proteinExistence type="predicted"/>
<sequence>MRANPLFLGISAFVTLSHASDSPSNTSALTPWISPIELAPAFYTLDSINDCGSSNFTNESSDASPLVSDCLHLADNIRGGGTWVFQSGGTQFQLAQSGTCAFGVQTECIPFQCVHGGILVKIGNQDIIDVIEGSVARFATSEGKVGSKGHMFCQEVGDEHPIPVLWGIYHSP</sequence>
<evidence type="ECO:0000259" key="2">
    <source>
        <dbReference type="Pfam" id="PF14856"/>
    </source>
</evidence>
<keyword evidence="1" id="KW-0732">Signal</keyword>
<feature type="signal peptide" evidence="1">
    <location>
        <begin position="1"/>
        <end position="19"/>
    </location>
</feature>
<dbReference type="Pfam" id="PF14856">
    <property type="entry name" value="Hce2"/>
    <property type="match status" value="1"/>
</dbReference>
<dbReference type="Proteomes" id="UP001239445">
    <property type="component" value="Unassembled WGS sequence"/>
</dbReference>
<keyword evidence="4" id="KW-1185">Reference proteome</keyword>
<dbReference type="AlphaFoldDB" id="A0AAJ0F8B0"/>
<feature type="chain" id="PRO_5042502458" evidence="1">
    <location>
        <begin position="20"/>
        <end position="172"/>
    </location>
</feature>
<feature type="domain" description="Ecp2 effector protein-like" evidence="2">
    <location>
        <begin position="50"/>
        <end position="153"/>
    </location>
</feature>
<dbReference type="EMBL" id="MU839830">
    <property type="protein sequence ID" value="KAK1757767.1"/>
    <property type="molecule type" value="Genomic_DNA"/>
</dbReference>
<gene>
    <name evidence="3" type="ORF">QBC47DRAFT_400100</name>
</gene>
<accession>A0AAJ0F8B0</accession>
<evidence type="ECO:0000313" key="3">
    <source>
        <dbReference type="EMBL" id="KAK1757767.1"/>
    </source>
</evidence>
<name>A0AAJ0F8B0_9PEZI</name>
<evidence type="ECO:0000313" key="4">
    <source>
        <dbReference type="Proteomes" id="UP001239445"/>
    </source>
</evidence>
<comment type="caution">
    <text evidence="3">The sequence shown here is derived from an EMBL/GenBank/DDBJ whole genome shotgun (WGS) entry which is preliminary data.</text>
</comment>
<evidence type="ECO:0000256" key="1">
    <source>
        <dbReference type="SAM" id="SignalP"/>
    </source>
</evidence>
<dbReference type="InterPro" id="IPR029226">
    <property type="entry name" value="Ecp2-like"/>
</dbReference>